<reference evidence="3" key="12">
    <citation type="journal article" date="2014" name="J. Steroid Biochem. Mol. Biol.">
        <title>Identification of 9?-hydroxy-17-oxo-1,2,3,4,10,19-hexanorandrost-6-en-5-oic acid and ?-oxidation products of the C-17 side chain in cholic acid degradation by Comamonas testosteroni TA441.</title>
        <authorList>
            <person name="Horinouchi M."/>
            <person name="Hayashi T."/>
            <person name="Koshino H."/>
            <person name="Malon M."/>
            <person name="Hirota H."/>
            <person name="Kudo T."/>
        </authorList>
    </citation>
    <scope>NUCLEOTIDE SEQUENCE</scope>
    <source>
        <strain evidence="3">T441</strain>
    </source>
</reference>
<accession>A0A0A8ICE2</accession>
<dbReference type="PANTHER" id="PTHR43767">
    <property type="entry name" value="LONG-CHAIN-FATTY-ACID--COA LIGASE"/>
    <property type="match status" value="1"/>
</dbReference>
<dbReference type="NCBIfam" id="NF005863">
    <property type="entry name" value="PRK07798.1"/>
    <property type="match status" value="1"/>
</dbReference>
<reference evidence="3" key="1">
    <citation type="journal article" date="2001" name="Microbiology">
        <title>Meta-cleavage enzyme gene tesB is necessary for testosterone degradation in Comamonas testosteroni TA441.</title>
        <authorList>
            <person name="Horinouchi M."/>
            <person name="Hayashi T."/>
            <person name="Taguchi K."/>
            <person name="Arai H."/>
            <person name="Kudo T."/>
        </authorList>
    </citation>
    <scope>NUCLEOTIDE SEQUENCE</scope>
    <source>
        <strain evidence="3">T441</strain>
    </source>
</reference>
<dbReference type="Pfam" id="PF00501">
    <property type="entry name" value="AMP-binding"/>
    <property type="match status" value="1"/>
</dbReference>
<dbReference type="InterPro" id="IPR020845">
    <property type="entry name" value="AMP-binding_CS"/>
</dbReference>
<dbReference type="Gene3D" id="3.40.50.12780">
    <property type="entry name" value="N-terminal domain of ligase-like"/>
    <property type="match status" value="1"/>
</dbReference>
<reference evidence="3" key="2">
    <citation type="journal article" date="2003" name="Appl. Environ. Microbiol.">
        <title>Gene encoding the hydrolase for the product of the meta-cleavage reaction in testosterone degradation by Comamonas testosteroni.</title>
        <authorList>
            <person name="Horinouchi M."/>
            <person name="Hayashi T."/>
            <person name="Koshino H."/>
            <person name="Yamamoto T."/>
            <person name="Kudo T."/>
        </authorList>
    </citation>
    <scope>NUCLEOTIDE SEQUENCE</scope>
    <source>
        <strain evidence="3">T441</strain>
    </source>
</reference>
<sequence length="585" mass="64621">MLPRNHKGLHQVQADDECGQTVVEHCSTCGTSGFVKREDRRRQEMTRTFNLADIFELVVQAVPDRIAFGCGRQKLSFKQLDERANQLGNALRARGIGRGDNVGIQLYNCAEYLEAFFACSKIGAVPVNVNYRYVADELQGLFNSLDLRGLVYGAEFDASVLEVIALVPTLRLALRVGEERHGLPRTVQPYERVLAEGGKELTDAERSDDDIFMLCTGGTTGLPKGVMWPHKSLFMGALGGGGYYFRRPPIERPEELLQLVPNGPALAYLAAAPLMHGAAMWATLISLFSGHPVYVNDRKNFDPVHMLDLIEHHQINVMAVVGDAMALPIIQTLENNPGRWPLKSLMIFGNGGAVFSRHLQERLLVQVPHLVLNNGMASSESGVLGGGEKTPEGEGFMRIAPRPDLSVISEDLRILTQPGEEGILSRRGHMPLGYYGDPKKTAETFVMVEGSRWVLTGDRARIDTTGEYVVLGRGSQCINTGGEKVYPEEVEETARRYPPVQDVVVVGLPDERWGSKVVAVVQVQQGHEFDLQEFERICRSNLSGYKLPRAVYLATEVQRSPAGKADYRWAKAYAAEHEPLSAIEA</sequence>
<dbReference type="PROSITE" id="PS00455">
    <property type="entry name" value="AMP_BINDING"/>
    <property type="match status" value="1"/>
</dbReference>
<dbReference type="InterPro" id="IPR025110">
    <property type="entry name" value="AMP-bd_C"/>
</dbReference>
<dbReference type="EMBL" id="LC010134">
    <property type="protein sequence ID" value="BAP91360.1"/>
    <property type="molecule type" value="Genomic_DNA"/>
</dbReference>
<reference evidence="3" key="11">
    <citation type="journal article" date="2014" name="J. Bacteriol.">
        <title>Identification of 9?-hydroxy-17-oxo-1,2,3,4,10,19-hexanorandrostan-5-oic acid in steroid degradation by Comamonas testosteroni TA441 and its conversion to the corresponding 6-en-5-oyl coenzyme A (CoA) involving open reading frame 28 (ORF28)- and ORF30-encoded acyl-CoA dehydrogenases.</title>
        <authorList>
            <person name="Horinouchi M."/>
            <person name="Hayashi T."/>
            <person name="Koshino H."/>
            <person name="Malon M."/>
            <person name="Hirota H."/>
            <person name="Kudo T."/>
        </authorList>
    </citation>
    <scope>NUCLEOTIDE SEQUENCE</scope>
    <source>
        <strain evidence="3">T441</strain>
    </source>
</reference>
<protein>
    <submittedName>
        <fullName evidence="3">AMP-dependent synthetase</fullName>
    </submittedName>
</protein>
<reference evidence="3" key="7">
    <citation type="journal article" date="2006" name="J. Steroid Biochem. Mol. Biol.">
        <title>ORF18-disrupted mutant of Comamonas testosteroni TA441 accumulates significant amounts of 9,17-dioxo-1,2,3,4,10,19-hexanorandrostan-5-oic acid and its derivatives after incubation with steroids.</title>
        <authorList>
            <person name="Horinouchi M."/>
            <person name="Hayashi T."/>
            <person name="Koshino H."/>
            <person name="Kudo T."/>
        </authorList>
    </citation>
    <scope>NUCLEOTIDE SEQUENCE</scope>
    <source>
        <strain evidence="3">T441</strain>
    </source>
</reference>
<dbReference type="Pfam" id="PF13193">
    <property type="entry name" value="AMP-binding_C"/>
    <property type="match status" value="1"/>
</dbReference>
<evidence type="ECO:0000259" key="1">
    <source>
        <dbReference type="Pfam" id="PF00501"/>
    </source>
</evidence>
<dbReference type="InterPro" id="IPR045851">
    <property type="entry name" value="AMP-bd_C_sf"/>
</dbReference>
<reference evidence="3" key="8">
    <citation type="journal article" date="2008" name="J. Bacteriol.">
        <title>Identification of genes involved in inversion of stereochemistry of a C-12 hydroxyl group in the catabolism of cholic acid by Comamonas testosteroni TA441.</title>
        <authorList>
            <person name="Horinouchi M."/>
            <person name="Hayashi T."/>
            <person name="Koshino H."/>
            <person name="Malon M."/>
            <person name="Yamamoto T."/>
            <person name="Kudo T."/>
        </authorList>
    </citation>
    <scope>NUCLEOTIDE SEQUENCE</scope>
    <source>
        <strain evidence="3">T441</strain>
    </source>
</reference>
<dbReference type="AlphaFoldDB" id="A0A0A8ICE2"/>
<reference evidence="3" key="9">
    <citation type="journal article" date="2010" name="J. Steroid Biochem. Mol. Biol.">
        <title>Steroid degradation genes in Comamonas testosteroni TA441: Isolation of genes encoding a ?4(5)-isomerase and 3?- and 3?-dehydrogenases and evidence for a 100 kb steroid degradation gene hot spot.</title>
        <authorList>
            <person name="Horinouchi M."/>
            <person name="Kurita T."/>
            <person name="Hayashi T."/>
            <person name="Kudo T."/>
        </authorList>
    </citation>
    <scope>NUCLEOTIDE SEQUENCE</scope>
    <source>
        <strain evidence="3">T441</strain>
    </source>
</reference>
<evidence type="ECO:0000259" key="2">
    <source>
        <dbReference type="Pfam" id="PF13193"/>
    </source>
</evidence>
<dbReference type="SUPFAM" id="SSF56801">
    <property type="entry name" value="Acetyl-CoA synthetase-like"/>
    <property type="match status" value="1"/>
</dbReference>
<evidence type="ECO:0000313" key="3">
    <source>
        <dbReference type="EMBL" id="BAP91360.1"/>
    </source>
</evidence>
<proteinExistence type="predicted"/>
<dbReference type="InterPro" id="IPR000873">
    <property type="entry name" value="AMP-dep_synth/lig_dom"/>
</dbReference>
<dbReference type="InterPro" id="IPR050237">
    <property type="entry name" value="ATP-dep_AMP-bd_enzyme"/>
</dbReference>
<dbReference type="PANTHER" id="PTHR43767:SF1">
    <property type="entry name" value="NONRIBOSOMAL PEPTIDE SYNTHASE PES1 (EUROFUNG)-RELATED"/>
    <property type="match status" value="1"/>
</dbReference>
<reference evidence="3" key="5">
    <citation type="journal article" date="2004" name="J. Steroid Biochem. Mol. Biol.">
        <title>The genes encoding the hydroxylase of 3-hydroxy-9,10-secoandrosta-1,3,5(10)-triene-9,17-dione in steroid degradation in Comamonas testosteroni TA441.</title>
        <authorList>
            <person name="Horinouchi M."/>
            <person name="Hayashi T."/>
            <person name="Kudo T."/>
        </authorList>
    </citation>
    <scope>NUCLEOTIDE SEQUENCE</scope>
    <source>
        <strain evidence="3">T441</strain>
    </source>
</reference>
<name>A0A0A8ICE2_COMTE</name>
<reference evidence="3" key="10">
    <citation type="journal article" date="2012" name="J. Steroid Biochem. Mol. Biol.">
        <title>Steroid degradation in Comamonas testosteroni.</title>
        <authorList>
            <person name="Horinouchi M."/>
            <person name="Hayashi T."/>
            <person name="Kudo T."/>
        </authorList>
    </citation>
    <scope>NUCLEOTIDE SEQUENCE</scope>
    <source>
        <strain evidence="3">T441</strain>
    </source>
</reference>
<organism evidence="3">
    <name type="scientific">Comamonas testosteroni</name>
    <name type="common">Pseudomonas testosteroni</name>
    <dbReference type="NCBI Taxonomy" id="285"/>
    <lineage>
        <taxon>Bacteria</taxon>
        <taxon>Pseudomonadati</taxon>
        <taxon>Pseudomonadota</taxon>
        <taxon>Betaproteobacteria</taxon>
        <taxon>Burkholderiales</taxon>
        <taxon>Comamonadaceae</taxon>
        <taxon>Comamonas</taxon>
    </lineage>
</organism>
<feature type="domain" description="AMP-dependent synthetase/ligase" evidence="1">
    <location>
        <begin position="57"/>
        <end position="430"/>
    </location>
</feature>
<dbReference type="InterPro" id="IPR042099">
    <property type="entry name" value="ANL_N_sf"/>
</dbReference>
<reference evidence="3" key="4">
    <citation type="journal article" date="2004" name="Biochem. Biophys. Res. Commun.">
        <title>Steroid degradation gene cluster of Comamonas testosteroni consisting of 18 putative genes from meta-cleavage enzyme gene tesB to regulator gene tesR.</title>
        <authorList>
            <person name="Horinouchi M."/>
            <person name="Kurita T."/>
            <person name="Yamamoto T."/>
            <person name="Hatori E."/>
            <person name="Hayashi T."/>
            <person name="Kudo T."/>
        </authorList>
    </citation>
    <scope>NUCLEOTIDE SEQUENCE</scope>
    <source>
        <strain evidence="3">T441</strain>
    </source>
</reference>
<reference evidence="3" key="3">
    <citation type="journal article" date="2003" name="Appl. Environ. Microbiol.">
        <title>A new bacterial steroid degradation gene cluster in Comamonas testosteroni TA441 which consists of aromatic-compound degradation genes for seco-steroids and 3-ketosteroid dehydrogenase genes.</title>
        <authorList>
            <person name="Horinouchi M."/>
            <person name="Hayashi T."/>
            <person name="Yamamoto T."/>
            <person name="Kudo T."/>
        </authorList>
    </citation>
    <scope>NUCLEOTIDE SEQUENCE</scope>
    <source>
        <strain evidence="3">T441</strain>
    </source>
</reference>
<feature type="domain" description="AMP-binding enzyme C-terminal" evidence="2">
    <location>
        <begin position="489"/>
        <end position="564"/>
    </location>
</feature>
<dbReference type="GO" id="GO:0016878">
    <property type="term" value="F:acid-thiol ligase activity"/>
    <property type="evidence" value="ECO:0007669"/>
    <property type="project" value="UniProtKB-ARBA"/>
</dbReference>
<dbReference type="Gene3D" id="3.30.300.30">
    <property type="match status" value="1"/>
</dbReference>
<reference evidence="3" key="6">
    <citation type="journal article" date="2005" name="Appl. Environ. Microbiol.">
        <title>Identification of 9,17-dioxo-1,2,3,4,10,19-hexanorandrostan-5-oic acid, 4-hydroxy-2-oxohexanoic acid, and 2-hydroxyhexa-2,4-dienoic acid and related enzymes involved in testosterone degradation in Comamonas testosteroni TA441.</title>
        <authorList>
            <person name="Horinouchi M."/>
            <person name="Hayashi T."/>
            <person name="Koshino H."/>
            <person name="Kurita T."/>
            <person name="Kudo T."/>
        </authorList>
    </citation>
    <scope>NUCLEOTIDE SEQUENCE</scope>
    <source>
        <strain evidence="3">T441</strain>
    </source>
</reference>